<sequence length="52" mass="6208">MMETEDIVSSVSFLSLLRSWKLGKNAKRLSIKNNEKIFYEMKSRWIKEKLNS</sequence>
<dbReference type="EMBL" id="FTNZ01000001">
    <property type="protein sequence ID" value="SIS28587.1"/>
    <property type="molecule type" value="Genomic_DNA"/>
</dbReference>
<gene>
    <name evidence="1" type="ORF">SAMN05421768_101323</name>
</gene>
<protein>
    <submittedName>
        <fullName evidence="1">Uncharacterized protein</fullName>
    </submittedName>
</protein>
<proteinExistence type="predicted"/>
<accession>A0A1N7HUQ9</accession>
<dbReference type="AlphaFoldDB" id="A0A1N7HUQ9"/>
<evidence type="ECO:0000313" key="1">
    <source>
        <dbReference type="EMBL" id="SIS28587.1"/>
    </source>
</evidence>
<reference evidence="1 2" key="1">
    <citation type="submission" date="2017-01" db="EMBL/GenBank/DDBJ databases">
        <authorList>
            <person name="Mah S.A."/>
            <person name="Swanson W.J."/>
            <person name="Moy G.W."/>
            <person name="Vacquier V.D."/>
        </authorList>
    </citation>
    <scope>NUCLEOTIDE SEQUENCE [LARGE SCALE GENOMIC DNA]</scope>
    <source>
        <strain evidence="1 2">DSM 16927</strain>
    </source>
</reference>
<organism evidence="1 2">
    <name type="scientific">Chryseobacterium joostei</name>
    <dbReference type="NCBI Taxonomy" id="112234"/>
    <lineage>
        <taxon>Bacteria</taxon>
        <taxon>Pseudomonadati</taxon>
        <taxon>Bacteroidota</taxon>
        <taxon>Flavobacteriia</taxon>
        <taxon>Flavobacteriales</taxon>
        <taxon>Weeksellaceae</taxon>
        <taxon>Chryseobacterium group</taxon>
        <taxon>Chryseobacterium</taxon>
    </lineage>
</organism>
<dbReference type="Proteomes" id="UP000186106">
    <property type="component" value="Unassembled WGS sequence"/>
</dbReference>
<dbReference type="STRING" id="112234.SAMN05421768_101323"/>
<evidence type="ECO:0000313" key="2">
    <source>
        <dbReference type="Proteomes" id="UP000186106"/>
    </source>
</evidence>
<name>A0A1N7HUQ9_9FLAO</name>